<feature type="compositionally biased region" description="Basic and acidic residues" evidence="11">
    <location>
        <begin position="1558"/>
        <end position="1568"/>
    </location>
</feature>
<dbReference type="Pfam" id="PF16414">
    <property type="entry name" value="NPC1_N"/>
    <property type="match status" value="1"/>
</dbReference>
<feature type="region of interest" description="Disordered" evidence="11">
    <location>
        <begin position="375"/>
        <end position="394"/>
    </location>
</feature>
<feature type="transmembrane region" description="Helical" evidence="12">
    <location>
        <begin position="1448"/>
        <end position="1477"/>
    </location>
</feature>
<keyword evidence="5" id="KW-0732">Signal</keyword>
<sequence length="1568" mass="165614">MSAVLEPPPPRPPGRCSMRGACGKLSFFGAELPCPVDVPAEQPDAKTRDLLVSVCGADFAEGPVCCTGAQVESLKANLDQAEALISSCPACRNNFRALFCSFTCSGDQAQFLDVSATQKTLGGEDGKVAVKSVEYYVADDFRTAFYDSCKDVKFGASNGFAMDLIGGGAKEPDAFLKFLGDEKPLVGSPFQINFPHAPAAPSSSSAGDGGAARQMMWQSADALLKGNTTKGPPLPPVTPPRACYDDSLLSRCACTDCPQVCAVLPPLAAPVHGDTCRIGRLSCFSFVAMLLYMLAVLGLLVGYSATRGVRARRQKRLGIRHRHSGISVASESSGFERVRLDSDEIDSAPGRRTTSDSSAPSSLSAGSGHRGLVGATGLGHGDAEDESSSSLGARAPRSAGLGLGGLGAFDALGTTQPRSYALNVALTRAFYKIGLVCARSPFLTFAAAAVFVGLSNIGWRHFEVETDPVRLWVAPASASRARKEYFDEHFGPFYRTQQIFMMDASGAERANLHHHDEKSLEAANAALNWDRLQWWADVEAAVREVRSESGLSLQDVCFSPSGPGGPCVTQSILGYFQDDLEGSGVTADNWRKRLDGCASSPAECLPTFQQPLKSNIILGGIPNVVREPVPGGDRIRERKGRASDARAVVTTFVVNNSLDAAERERAMEWERALEELLFSVAGVNDAPAHPLGERRKELGIELALSTESSLQQELGSSSNTDIGVVIASYLLMFLYAALTLGGSPSGGVARGIGRDARAARARSAAAAPDGASHRTGLAGRVLSFLPSRSGAASGLRGLNLGGRVARRVFVESKFTLGLFGILVVLASVSSAVGLFSAAGVKVTLIIGEVLPFLLLAVGVDNIFILSNEMDRQNALASTLNPYANASIGRGSADAVAAAARGPGIAWDDAASDDSDADIYGGHAGPMNGGTPPAAYHTSSAERAARALSRMGPSILLSATTQVTAFLLGAVVPMPAVRNFALYAAGSMAIAAVLQCTVFVAAMALDADRTEAGRVDCAPCLRLPGSRNSAADYASLGGAAVGAFSSEGSIGRFIRRHYAPALIKPAAKRGVLIAFAGLAVLGVIGSRHLEMGLDQRLALPPSSYLRTYFNALDTYLDVGPPVYFVARHVDAAQRVGQQALCGRFTTCKPLSLANTLEGERGRPEVSFLAEPASSWLDDFFGWTNPVLESCCRVRRRDPTQFCTPRESDMACKPCFEDREPPWNITLSGMPEGAEFERYLRQWLKSPTDADCPLGGQAAYSSALSLAPESPETALQALLAGEEEPHGMVIASHFRTYHTPLRSQADFIDALRAAERITADINTRNADSGVEVFAYSVFYVFFDQYLYLPLLALQVLGGAALAIFGITTLMLGSWRTGAVVTGCVASALLGVAGAMGAWGIGLNALTLVNLSVCAAICVEFCSHCARAFSRAPGALPRSHPMAQRERDERAWAALVDVGSSVLRGITGTKLVGISVLAFTKSELLRLYYAKMWAALIVLGAAHGLILLPVALSLWGGSGYADGESEAEIARRLARARENEYLPFAAAGEDDDDEGSLDAGSDVRSDEGRLA</sequence>
<comment type="similarity">
    <text evidence="2">Belongs to the patched family.</text>
</comment>
<reference evidence="14 15" key="1">
    <citation type="journal article" date="2018" name="Mol. Biol. Evol.">
        <title>Broad Genomic Sampling Reveals a Smut Pathogenic Ancestry of the Fungal Clade Ustilaginomycotina.</title>
        <authorList>
            <person name="Kijpornyongpan T."/>
            <person name="Mondo S.J."/>
            <person name="Barry K."/>
            <person name="Sandor L."/>
            <person name="Lee J."/>
            <person name="Lipzen A."/>
            <person name="Pangilinan J."/>
            <person name="LaButti K."/>
            <person name="Hainaut M."/>
            <person name="Henrissat B."/>
            <person name="Grigoriev I.V."/>
            <person name="Spatafora J.W."/>
            <person name="Aime M.C."/>
        </authorList>
    </citation>
    <scope>NUCLEOTIDE SEQUENCE [LARGE SCALE GENOMIC DNA]</scope>
    <source>
        <strain evidence="14 15">MCA 4186</strain>
    </source>
</reference>
<dbReference type="Pfam" id="PF22314">
    <property type="entry name" value="NPC1_MLD"/>
    <property type="match status" value="1"/>
</dbReference>
<dbReference type="Pfam" id="PF12349">
    <property type="entry name" value="Sterol-sensing"/>
    <property type="match status" value="2"/>
</dbReference>
<feature type="transmembrane region" description="Helical" evidence="12">
    <location>
        <begin position="1376"/>
        <end position="1399"/>
    </location>
</feature>
<evidence type="ECO:0000313" key="14">
    <source>
        <dbReference type="EMBL" id="PWN95269.1"/>
    </source>
</evidence>
<keyword evidence="3" id="KW-0813">Transport</keyword>
<keyword evidence="10" id="KW-0325">Glycoprotein</keyword>
<keyword evidence="7" id="KW-0445">Lipid transport</keyword>
<keyword evidence="8 12" id="KW-0472">Membrane</keyword>
<evidence type="ECO:0000256" key="1">
    <source>
        <dbReference type="ARBA" id="ARBA00004141"/>
    </source>
</evidence>
<accession>A0A316Z137</accession>
<dbReference type="OrthoDB" id="6510177at2759"/>
<evidence type="ECO:0000259" key="13">
    <source>
        <dbReference type="PROSITE" id="PS50156"/>
    </source>
</evidence>
<evidence type="ECO:0000256" key="4">
    <source>
        <dbReference type="ARBA" id="ARBA00022692"/>
    </source>
</evidence>
<evidence type="ECO:0000256" key="12">
    <source>
        <dbReference type="SAM" id="Phobius"/>
    </source>
</evidence>
<dbReference type="FunFam" id="1.20.1640.10:FF:000029">
    <property type="entry name" value="Putative Patched sphingolipid transporter"/>
    <property type="match status" value="1"/>
</dbReference>
<dbReference type="EMBL" id="KZ819305">
    <property type="protein sequence ID" value="PWN95269.1"/>
    <property type="molecule type" value="Genomic_DNA"/>
</dbReference>
<protein>
    <recommendedName>
        <fullName evidence="13">SSD domain-containing protein</fullName>
    </recommendedName>
</protein>
<dbReference type="InterPro" id="IPR032190">
    <property type="entry name" value="NPC1_N"/>
</dbReference>
<dbReference type="GO" id="GO:0016020">
    <property type="term" value="C:membrane"/>
    <property type="evidence" value="ECO:0007669"/>
    <property type="project" value="UniProtKB-SubCell"/>
</dbReference>
<evidence type="ECO:0000256" key="11">
    <source>
        <dbReference type="SAM" id="MobiDB-lite"/>
    </source>
</evidence>
<feature type="region of interest" description="Disordered" evidence="11">
    <location>
        <begin position="1542"/>
        <end position="1568"/>
    </location>
</feature>
<dbReference type="PROSITE" id="PS50156">
    <property type="entry name" value="SSD"/>
    <property type="match status" value="1"/>
</dbReference>
<dbReference type="PANTHER" id="PTHR45727:SF2">
    <property type="entry name" value="NPC INTRACELLULAR CHOLESTEROL TRANSPORTER 1"/>
    <property type="match status" value="1"/>
</dbReference>
<dbReference type="GO" id="GO:0015918">
    <property type="term" value="P:sterol transport"/>
    <property type="evidence" value="ECO:0007669"/>
    <property type="project" value="TreeGrafter"/>
</dbReference>
<dbReference type="InterPro" id="IPR000731">
    <property type="entry name" value="SSD"/>
</dbReference>
<keyword evidence="4 12" id="KW-0812">Transmembrane</keyword>
<feature type="transmembrane region" description="Helical" evidence="12">
    <location>
        <begin position="284"/>
        <end position="306"/>
    </location>
</feature>
<dbReference type="GeneID" id="37270903"/>
<gene>
    <name evidence="14" type="ORF">FA09DRAFT_332195</name>
</gene>
<evidence type="ECO:0000256" key="7">
    <source>
        <dbReference type="ARBA" id="ARBA00023055"/>
    </source>
</evidence>
<feature type="domain" description="SSD" evidence="13">
    <location>
        <begin position="807"/>
        <end position="1004"/>
    </location>
</feature>
<dbReference type="RefSeq" id="XP_025595548.1">
    <property type="nucleotide sequence ID" value="XM_025743359.1"/>
</dbReference>
<feature type="transmembrane region" description="Helical" evidence="12">
    <location>
        <begin position="844"/>
        <end position="865"/>
    </location>
</feature>
<evidence type="ECO:0000256" key="2">
    <source>
        <dbReference type="ARBA" id="ARBA00005585"/>
    </source>
</evidence>
<evidence type="ECO:0000256" key="8">
    <source>
        <dbReference type="ARBA" id="ARBA00023136"/>
    </source>
</evidence>
<dbReference type="GO" id="GO:0032934">
    <property type="term" value="F:sterol binding"/>
    <property type="evidence" value="ECO:0007669"/>
    <property type="project" value="TreeGrafter"/>
</dbReference>
<dbReference type="InterPro" id="IPR053958">
    <property type="entry name" value="HMGCR/SNAP/NPC1-like_SSD"/>
</dbReference>
<comment type="subcellular location">
    <subcellularLocation>
        <location evidence="1">Membrane</location>
        <topology evidence="1">Multi-pass membrane protein</topology>
    </subcellularLocation>
</comment>
<dbReference type="Proteomes" id="UP000245946">
    <property type="component" value="Unassembled WGS sequence"/>
</dbReference>
<dbReference type="SUPFAM" id="SSF82866">
    <property type="entry name" value="Multidrug efflux transporter AcrB transmembrane domain"/>
    <property type="match status" value="2"/>
</dbReference>
<dbReference type="InterPro" id="IPR053956">
    <property type="entry name" value="NPC1_MLD"/>
</dbReference>
<evidence type="ECO:0000256" key="6">
    <source>
        <dbReference type="ARBA" id="ARBA00022989"/>
    </source>
</evidence>
<dbReference type="STRING" id="58919.A0A316Z137"/>
<evidence type="ECO:0000313" key="15">
    <source>
        <dbReference type="Proteomes" id="UP000245946"/>
    </source>
</evidence>
<keyword evidence="15" id="KW-1185">Reference proteome</keyword>
<organism evidence="14 15">
    <name type="scientific">Tilletiopsis washingtonensis</name>
    <dbReference type="NCBI Taxonomy" id="58919"/>
    <lineage>
        <taxon>Eukaryota</taxon>
        <taxon>Fungi</taxon>
        <taxon>Dikarya</taxon>
        <taxon>Basidiomycota</taxon>
        <taxon>Ustilaginomycotina</taxon>
        <taxon>Exobasidiomycetes</taxon>
        <taxon>Entylomatales</taxon>
        <taxon>Entylomatales incertae sedis</taxon>
        <taxon>Tilletiopsis</taxon>
    </lineage>
</organism>
<feature type="transmembrane region" description="Helical" evidence="12">
    <location>
        <begin position="1489"/>
        <end position="1512"/>
    </location>
</feature>
<name>A0A316Z137_9BASI</name>
<evidence type="ECO:0000256" key="5">
    <source>
        <dbReference type="ARBA" id="ARBA00022729"/>
    </source>
</evidence>
<feature type="transmembrane region" description="Helical" evidence="12">
    <location>
        <begin position="979"/>
        <end position="1004"/>
    </location>
</feature>
<evidence type="ECO:0000256" key="10">
    <source>
        <dbReference type="ARBA" id="ARBA00023180"/>
    </source>
</evidence>
<evidence type="ECO:0000256" key="3">
    <source>
        <dbReference type="ARBA" id="ARBA00022448"/>
    </source>
</evidence>
<feature type="transmembrane region" description="Helical" evidence="12">
    <location>
        <begin position="1069"/>
        <end position="1088"/>
    </location>
</feature>
<feature type="transmembrane region" description="Helical" evidence="12">
    <location>
        <begin position="954"/>
        <end position="973"/>
    </location>
</feature>
<feature type="transmembrane region" description="Helical" evidence="12">
    <location>
        <begin position="1343"/>
        <end position="1369"/>
    </location>
</feature>
<proteinExistence type="inferred from homology"/>
<dbReference type="PANTHER" id="PTHR45727">
    <property type="entry name" value="NPC INTRACELLULAR CHOLESTEROL TRANSPORTER 1"/>
    <property type="match status" value="1"/>
</dbReference>
<dbReference type="Gene3D" id="1.20.1640.10">
    <property type="entry name" value="Multidrug efflux transporter AcrB transmembrane domain"/>
    <property type="match status" value="2"/>
</dbReference>
<feature type="compositionally biased region" description="Low complexity" evidence="11">
    <location>
        <begin position="355"/>
        <end position="367"/>
    </location>
</feature>
<feature type="transmembrane region" description="Helical" evidence="12">
    <location>
        <begin position="816"/>
        <end position="838"/>
    </location>
</feature>
<feature type="transmembrane region" description="Helical" evidence="12">
    <location>
        <begin position="442"/>
        <end position="459"/>
    </location>
</feature>
<keyword evidence="6 12" id="KW-1133">Transmembrane helix</keyword>
<evidence type="ECO:0000256" key="9">
    <source>
        <dbReference type="ARBA" id="ARBA00023157"/>
    </source>
</evidence>
<keyword evidence="9" id="KW-1015">Disulfide bond</keyword>
<feature type="region of interest" description="Disordered" evidence="11">
    <location>
        <begin position="340"/>
        <end position="368"/>
    </location>
</feature>